<proteinExistence type="predicted"/>
<organism evidence="2 3">
    <name type="scientific">Choiromyces venosus 120613-1</name>
    <dbReference type="NCBI Taxonomy" id="1336337"/>
    <lineage>
        <taxon>Eukaryota</taxon>
        <taxon>Fungi</taxon>
        <taxon>Dikarya</taxon>
        <taxon>Ascomycota</taxon>
        <taxon>Pezizomycotina</taxon>
        <taxon>Pezizomycetes</taxon>
        <taxon>Pezizales</taxon>
        <taxon>Tuberaceae</taxon>
        <taxon>Choiromyces</taxon>
    </lineage>
</organism>
<dbReference type="AlphaFoldDB" id="A0A3N4JS10"/>
<dbReference type="EMBL" id="ML120392">
    <property type="protein sequence ID" value="RPA98950.1"/>
    <property type="molecule type" value="Genomic_DNA"/>
</dbReference>
<keyword evidence="1" id="KW-0472">Membrane</keyword>
<reference evidence="2 3" key="1">
    <citation type="journal article" date="2018" name="Nat. Ecol. Evol.">
        <title>Pezizomycetes genomes reveal the molecular basis of ectomycorrhizal truffle lifestyle.</title>
        <authorList>
            <person name="Murat C."/>
            <person name="Payen T."/>
            <person name="Noel B."/>
            <person name="Kuo A."/>
            <person name="Morin E."/>
            <person name="Chen J."/>
            <person name="Kohler A."/>
            <person name="Krizsan K."/>
            <person name="Balestrini R."/>
            <person name="Da Silva C."/>
            <person name="Montanini B."/>
            <person name="Hainaut M."/>
            <person name="Levati E."/>
            <person name="Barry K.W."/>
            <person name="Belfiori B."/>
            <person name="Cichocki N."/>
            <person name="Clum A."/>
            <person name="Dockter R.B."/>
            <person name="Fauchery L."/>
            <person name="Guy J."/>
            <person name="Iotti M."/>
            <person name="Le Tacon F."/>
            <person name="Lindquist E.A."/>
            <person name="Lipzen A."/>
            <person name="Malagnac F."/>
            <person name="Mello A."/>
            <person name="Molinier V."/>
            <person name="Miyauchi S."/>
            <person name="Poulain J."/>
            <person name="Riccioni C."/>
            <person name="Rubini A."/>
            <person name="Sitrit Y."/>
            <person name="Splivallo R."/>
            <person name="Traeger S."/>
            <person name="Wang M."/>
            <person name="Zifcakova L."/>
            <person name="Wipf D."/>
            <person name="Zambonelli A."/>
            <person name="Paolocci F."/>
            <person name="Nowrousian M."/>
            <person name="Ottonello S."/>
            <person name="Baldrian P."/>
            <person name="Spatafora J.W."/>
            <person name="Henrissat B."/>
            <person name="Nagy L.G."/>
            <person name="Aury J.M."/>
            <person name="Wincker P."/>
            <person name="Grigoriev I.V."/>
            <person name="Bonfante P."/>
            <person name="Martin F.M."/>
        </authorList>
    </citation>
    <scope>NUCLEOTIDE SEQUENCE [LARGE SCALE GENOMIC DNA]</scope>
    <source>
        <strain evidence="2 3">120613-1</strain>
    </source>
</reference>
<keyword evidence="1" id="KW-0812">Transmembrane</keyword>
<keyword evidence="3" id="KW-1185">Reference proteome</keyword>
<evidence type="ECO:0000313" key="3">
    <source>
        <dbReference type="Proteomes" id="UP000276215"/>
    </source>
</evidence>
<sequence length="125" mass="14989">MHWLFFSVFPVFRICICIFFFFFFHVRVTQFTSSHPLPHTLVVVITCIQRSENEVTKFFLLRMVQVAYGTARGKVEWRSKKKKNRFPIVARPRVFRSRLSSALRRIQIPFRSAWRPYKGLSAEMK</sequence>
<dbReference type="Proteomes" id="UP000276215">
    <property type="component" value="Unassembled WGS sequence"/>
</dbReference>
<gene>
    <name evidence="2" type="ORF">L873DRAFT_1002172</name>
</gene>
<keyword evidence="1" id="KW-1133">Transmembrane helix</keyword>
<evidence type="ECO:0000313" key="2">
    <source>
        <dbReference type="EMBL" id="RPA98950.1"/>
    </source>
</evidence>
<feature type="transmembrane region" description="Helical" evidence="1">
    <location>
        <begin position="6"/>
        <end position="26"/>
    </location>
</feature>
<protein>
    <submittedName>
        <fullName evidence="2">Uncharacterized protein</fullName>
    </submittedName>
</protein>
<accession>A0A3N4JS10</accession>
<name>A0A3N4JS10_9PEZI</name>
<evidence type="ECO:0000256" key="1">
    <source>
        <dbReference type="SAM" id="Phobius"/>
    </source>
</evidence>